<evidence type="ECO:0000313" key="6">
    <source>
        <dbReference type="EMBL" id="KPI36959.1"/>
    </source>
</evidence>
<name>A0A0N0NJR6_9EURO</name>
<dbReference type="Gene3D" id="2.30.29.30">
    <property type="entry name" value="Pleckstrin-homology domain (PH domain)/Phosphotyrosine-binding domain (PTB)"/>
    <property type="match status" value="1"/>
</dbReference>
<evidence type="ECO:0000256" key="4">
    <source>
        <dbReference type="ARBA" id="ARBA00022664"/>
    </source>
</evidence>
<comment type="caution">
    <text evidence="6">The sequence shown here is derived from an EMBL/GenBank/DDBJ whole genome shotgun (WGS) entry which is preliminary data.</text>
</comment>
<evidence type="ECO:0000313" key="7">
    <source>
        <dbReference type="Proteomes" id="UP000038010"/>
    </source>
</evidence>
<dbReference type="RefSeq" id="XP_017996922.1">
    <property type="nucleotide sequence ID" value="XM_018146274.1"/>
</dbReference>
<feature type="compositionally biased region" description="Polar residues" evidence="5">
    <location>
        <begin position="311"/>
        <end position="331"/>
    </location>
</feature>
<feature type="region of interest" description="Disordered" evidence="5">
    <location>
        <begin position="215"/>
        <end position="271"/>
    </location>
</feature>
<dbReference type="AlphaFoldDB" id="A0A0N0NJR6"/>
<dbReference type="GO" id="GO:0031087">
    <property type="term" value="P:deadenylation-independent decapping of nuclear-transcribed mRNA"/>
    <property type="evidence" value="ECO:0007669"/>
    <property type="project" value="TreeGrafter"/>
</dbReference>
<dbReference type="SUPFAM" id="SSF50729">
    <property type="entry name" value="PH domain-like"/>
    <property type="match status" value="1"/>
</dbReference>
<feature type="compositionally biased region" description="Polar residues" evidence="5">
    <location>
        <begin position="230"/>
        <end position="239"/>
    </location>
</feature>
<dbReference type="GO" id="GO:0000290">
    <property type="term" value="P:deadenylation-dependent decapping of nuclear-transcribed mRNA"/>
    <property type="evidence" value="ECO:0007669"/>
    <property type="project" value="InterPro"/>
</dbReference>
<sequence length="359" mass="39567">MSHQRRPGGHSRRNPSVDMPKYTPLSMDADAQAAHERQRALAQISDYDSAYNSDMPTHDPPPQRTQDELNLKVLKIHNPDVVDVLSIIKYATMYEFKFEDPSNPGWVKLNIEGSLFMCQLTPGQYGEDQYSVILLNRKDIDNFTAPLLEVSNGGVKIQDPYIIISFADQAGQQKIYGVHVFSDKAEEAAELLHQHGNLMVALAAHAGVSRKNAEYEAGVGSAEDAEEASQETQIVQQPGGQDHSAEEGFPGSKSYPAVVDSQPRQPVPEPSQQGVDLMALFRGAAPQQSAQVPRQQQPQYHNNNNHAPQQRSQMPVQPQANALLNLFQNSGPQQQAPIPVQPQANALLNLFQSSGLQPR</sequence>
<dbReference type="GO" id="GO:0000932">
    <property type="term" value="C:P-body"/>
    <property type="evidence" value="ECO:0007669"/>
    <property type="project" value="TreeGrafter"/>
</dbReference>
<dbReference type="InterPro" id="IPR011993">
    <property type="entry name" value="PH-like_dom_sf"/>
</dbReference>
<comment type="similarity">
    <text evidence="2">Belongs to the DCP1 family.</text>
</comment>
<evidence type="ECO:0000256" key="2">
    <source>
        <dbReference type="ARBA" id="ARBA00008778"/>
    </source>
</evidence>
<comment type="subcellular location">
    <subcellularLocation>
        <location evidence="1">Cytoplasm</location>
    </subcellularLocation>
</comment>
<keyword evidence="7" id="KW-1185">Reference proteome</keyword>
<keyword evidence="4" id="KW-0507">mRNA processing</keyword>
<proteinExistence type="inferred from homology"/>
<evidence type="ECO:0000256" key="1">
    <source>
        <dbReference type="ARBA" id="ARBA00004496"/>
    </source>
</evidence>
<accession>A0A0N0NJR6</accession>
<evidence type="ECO:0000256" key="5">
    <source>
        <dbReference type="SAM" id="MobiDB-lite"/>
    </source>
</evidence>
<evidence type="ECO:0000256" key="3">
    <source>
        <dbReference type="ARBA" id="ARBA00022490"/>
    </source>
</evidence>
<dbReference type="VEuPathDB" id="FungiDB:AB675_6014"/>
<dbReference type="GO" id="GO:0006397">
    <property type="term" value="P:mRNA processing"/>
    <property type="evidence" value="ECO:0007669"/>
    <property type="project" value="UniProtKB-KW"/>
</dbReference>
<dbReference type="OrthoDB" id="440673at2759"/>
<protein>
    <submittedName>
        <fullName evidence="6">Uncharacterized protein</fullName>
    </submittedName>
</protein>
<feature type="compositionally biased region" description="Basic residues" evidence="5">
    <location>
        <begin position="1"/>
        <end position="13"/>
    </location>
</feature>
<dbReference type="PANTHER" id="PTHR16290">
    <property type="entry name" value="TRANSCRIPTION FACTOR SMIF DECAPPING ENZYME DCP1"/>
    <property type="match status" value="1"/>
</dbReference>
<dbReference type="STRING" id="1664694.A0A0N0NJR6"/>
<reference evidence="6 7" key="1">
    <citation type="submission" date="2015-06" db="EMBL/GenBank/DDBJ databases">
        <title>Draft genome of the ant-associated black yeast Phialophora attae CBS 131958.</title>
        <authorList>
            <person name="Moreno L.F."/>
            <person name="Stielow B.J."/>
            <person name="de Hoog S."/>
            <person name="Vicente V.A."/>
            <person name="Weiss V.A."/>
            <person name="de Vries M."/>
            <person name="Cruz L.M."/>
            <person name="Souza E.M."/>
        </authorList>
    </citation>
    <scope>NUCLEOTIDE SEQUENCE [LARGE SCALE GENOMIC DNA]</scope>
    <source>
        <strain evidence="6 7">CBS 131958</strain>
    </source>
</reference>
<dbReference type="GO" id="GO:0008047">
    <property type="term" value="F:enzyme activator activity"/>
    <property type="evidence" value="ECO:0007669"/>
    <property type="project" value="InterPro"/>
</dbReference>
<gene>
    <name evidence="6" type="ORF">AB675_6014</name>
</gene>
<dbReference type="InterPro" id="IPR010334">
    <property type="entry name" value="Dcp1"/>
</dbReference>
<dbReference type="EMBL" id="LFJN01000027">
    <property type="protein sequence ID" value="KPI36959.1"/>
    <property type="molecule type" value="Genomic_DNA"/>
</dbReference>
<organism evidence="6 7">
    <name type="scientific">Cyphellophora attinorum</name>
    <dbReference type="NCBI Taxonomy" id="1664694"/>
    <lineage>
        <taxon>Eukaryota</taxon>
        <taxon>Fungi</taxon>
        <taxon>Dikarya</taxon>
        <taxon>Ascomycota</taxon>
        <taxon>Pezizomycotina</taxon>
        <taxon>Eurotiomycetes</taxon>
        <taxon>Chaetothyriomycetidae</taxon>
        <taxon>Chaetothyriales</taxon>
        <taxon>Cyphellophoraceae</taxon>
        <taxon>Cyphellophora</taxon>
    </lineage>
</organism>
<keyword evidence="3" id="KW-0963">Cytoplasm</keyword>
<feature type="region of interest" description="Disordered" evidence="5">
    <location>
        <begin position="1"/>
        <end position="42"/>
    </location>
</feature>
<dbReference type="GO" id="GO:0003729">
    <property type="term" value="F:mRNA binding"/>
    <property type="evidence" value="ECO:0007669"/>
    <property type="project" value="TreeGrafter"/>
</dbReference>
<dbReference type="PANTHER" id="PTHR16290:SF0">
    <property type="entry name" value="DECAPPING PROTEIN 1, ISOFORM A"/>
    <property type="match status" value="1"/>
</dbReference>
<dbReference type="GeneID" id="28738154"/>
<feature type="region of interest" description="Disordered" evidence="5">
    <location>
        <begin position="285"/>
        <end position="340"/>
    </location>
</feature>
<feature type="compositionally biased region" description="Low complexity" evidence="5">
    <location>
        <begin position="285"/>
        <end position="310"/>
    </location>
</feature>
<dbReference type="Proteomes" id="UP000038010">
    <property type="component" value="Unassembled WGS sequence"/>
</dbReference>
<dbReference type="Pfam" id="PF06058">
    <property type="entry name" value="DCP1"/>
    <property type="match status" value="1"/>
</dbReference>